<dbReference type="EMBL" id="BMXL01000051">
    <property type="protein sequence ID" value="GHD37578.1"/>
    <property type="molecule type" value="Genomic_DNA"/>
</dbReference>
<evidence type="ECO:0000313" key="4">
    <source>
        <dbReference type="EMBL" id="GHD37578.1"/>
    </source>
</evidence>
<comment type="caution">
    <text evidence="4">The sequence shown here is derived from an EMBL/GenBank/DDBJ whole genome shotgun (WGS) entry which is preliminary data.</text>
</comment>
<accession>A0A918XMF3</accession>
<feature type="region of interest" description="Disordered" evidence="1">
    <location>
        <begin position="229"/>
        <end position="262"/>
    </location>
</feature>
<feature type="region of interest" description="Disordered" evidence="1">
    <location>
        <begin position="280"/>
        <end position="310"/>
    </location>
</feature>
<feature type="compositionally biased region" description="Gly residues" evidence="1">
    <location>
        <begin position="361"/>
        <end position="386"/>
    </location>
</feature>
<gene>
    <name evidence="4" type="ORF">GCM10007147_45700</name>
</gene>
<keyword evidence="5" id="KW-1185">Reference proteome</keyword>
<organism evidence="4 5">
    <name type="scientific">Nocardiopsis kunsanensis</name>
    <dbReference type="NCBI Taxonomy" id="141693"/>
    <lineage>
        <taxon>Bacteria</taxon>
        <taxon>Bacillati</taxon>
        <taxon>Actinomycetota</taxon>
        <taxon>Actinomycetes</taxon>
        <taxon>Streptosporangiales</taxon>
        <taxon>Nocardiopsidaceae</taxon>
        <taxon>Nocardiopsis</taxon>
    </lineage>
</organism>
<dbReference type="InterPro" id="IPR018702">
    <property type="entry name" value="DUF2207"/>
</dbReference>
<feature type="region of interest" description="Disordered" evidence="1">
    <location>
        <begin position="342"/>
        <end position="386"/>
    </location>
</feature>
<dbReference type="Proteomes" id="UP000654947">
    <property type="component" value="Unassembled WGS sequence"/>
</dbReference>
<evidence type="ECO:0000259" key="3">
    <source>
        <dbReference type="Pfam" id="PF09972"/>
    </source>
</evidence>
<proteinExistence type="predicted"/>
<feature type="compositionally biased region" description="Low complexity" evidence="1">
    <location>
        <begin position="300"/>
        <end position="310"/>
    </location>
</feature>
<evidence type="ECO:0000256" key="1">
    <source>
        <dbReference type="SAM" id="MobiDB-lite"/>
    </source>
</evidence>
<dbReference type="Pfam" id="PF09972">
    <property type="entry name" value="DUF2207"/>
    <property type="match status" value="1"/>
</dbReference>
<feature type="domain" description="DUF2207" evidence="3">
    <location>
        <begin position="80"/>
        <end position="270"/>
    </location>
</feature>
<protein>
    <recommendedName>
        <fullName evidence="3">DUF2207 domain-containing protein</fullName>
    </recommendedName>
</protein>
<dbReference type="AlphaFoldDB" id="A0A918XMF3"/>
<sequence length="386" mass="40563">MSTCGSRAVNEERESGQQVLSVHLRPRKQLVGDLRHPTKYEPENQYPPRTLHRAAAVIAATSVTAVSLIPAAGADTTDREITSFEVSVILIEDGAEEDSISVTEQLTYDFGAEDGAPMERWLPHSGTVDGGPERDFGLQDVEVTEANGVRYEIDEGDDATTVRMGEESGNDFEGEQSFEISYTYNGLLEDVGSVRPRLALDVVGEEWEIPVRDVSVSVSTSRLGQVHRVTCVSGPPGPTEECDPGQSDDATQESRVVQDEVAPREAMSIEVEFSRSVLDATSGASGDPSIPRFDHPARGTETSEASDTSSERSVYPVLMFLFITGVIIFAFIMLARGSQAQGGRWGRGGAAGDSSEFGSGSSSGGGDGGGGGGFSAGDGGGGGGGS</sequence>
<keyword evidence="2" id="KW-0472">Membrane</keyword>
<reference evidence="4 5" key="1">
    <citation type="journal article" date="2014" name="Int. J. Syst. Evol. Microbiol.">
        <title>Complete genome sequence of Corynebacterium casei LMG S-19264T (=DSM 44701T), isolated from a smear-ripened cheese.</title>
        <authorList>
            <consortium name="US DOE Joint Genome Institute (JGI-PGF)"/>
            <person name="Walter F."/>
            <person name="Albersmeier A."/>
            <person name="Kalinowski J."/>
            <person name="Ruckert C."/>
        </authorList>
    </citation>
    <scope>NUCLEOTIDE SEQUENCE [LARGE SCALE GENOMIC DNA]</scope>
    <source>
        <strain evidence="4 5">KCTC 19473</strain>
    </source>
</reference>
<feature type="transmembrane region" description="Helical" evidence="2">
    <location>
        <begin position="314"/>
        <end position="335"/>
    </location>
</feature>
<evidence type="ECO:0000313" key="5">
    <source>
        <dbReference type="Proteomes" id="UP000654947"/>
    </source>
</evidence>
<evidence type="ECO:0000256" key="2">
    <source>
        <dbReference type="SAM" id="Phobius"/>
    </source>
</evidence>
<keyword evidence="2" id="KW-0812">Transmembrane</keyword>
<keyword evidence="2" id="KW-1133">Transmembrane helix</keyword>
<name>A0A918XMF3_9ACTN</name>